<keyword evidence="5 8" id="KW-0812">Transmembrane</keyword>
<evidence type="ECO:0000256" key="1">
    <source>
        <dbReference type="ARBA" id="ARBA00004651"/>
    </source>
</evidence>
<keyword evidence="7 8" id="KW-0472">Membrane</keyword>
<evidence type="ECO:0000256" key="7">
    <source>
        <dbReference type="ARBA" id="ARBA00023136"/>
    </source>
</evidence>
<feature type="transmembrane region" description="Helical" evidence="8">
    <location>
        <begin position="143"/>
        <end position="163"/>
    </location>
</feature>
<dbReference type="CDD" id="cd06550">
    <property type="entry name" value="TM_ABC_iron-siderophores_like"/>
    <property type="match status" value="1"/>
</dbReference>
<evidence type="ECO:0000256" key="2">
    <source>
        <dbReference type="ARBA" id="ARBA00007935"/>
    </source>
</evidence>
<gene>
    <name evidence="9" type="primary">feuC_4</name>
    <name evidence="9" type="ORF">SDC9_66399</name>
</gene>
<dbReference type="InterPro" id="IPR000522">
    <property type="entry name" value="ABC_transptr_permease_BtuC"/>
</dbReference>
<dbReference type="Gene3D" id="1.10.3470.10">
    <property type="entry name" value="ABC transporter involved in vitamin B12 uptake, BtuC"/>
    <property type="match status" value="1"/>
</dbReference>
<proteinExistence type="inferred from homology"/>
<sequence>MRRMLVPALTATILLLMLLSLTLGPSNIRLSDTVSILMGKTAPANKAYIILQLRLPRILSSFFTGAILGLSGAVFQAALRNPMADPFILGISSGASFGVAVALFIGMAPLFGFPVSALVGALGTTLCIVGLASRRKSSSTTLLLTGVAVNYILSSAMTLLMFLHKEQYQRILYWTLGSFSMSTYAQVVVVLIAWIVLFIPLSLKHRSMDMLLLDELSARAGGLSVKRTRLGLLLLASFSTSLCVSYFGVIGFIGLMAPHATRLMVGPKHRHLLLPSSLLGGLLLLSSDTISRMLLPSGELPVGIITSLLGVPLFIYLLRRGRYFYG</sequence>
<feature type="transmembrane region" description="Helical" evidence="8">
    <location>
        <begin position="232"/>
        <end position="257"/>
    </location>
</feature>
<dbReference type="AlphaFoldDB" id="A0A644XUS6"/>
<protein>
    <submittedName>
        <fullName evidence="9">Iron-uptake system permease protein FeuC</fullName>
    </submittedName>
</protein>
<name>A0A644XUS6_9ZZZZ</name>
<comment type="subcellular location">
    <subcellularLocation>
        <location evidence="1">Cell membrane</location>
        <topology evidence="1">Multi-pass membrane protein</topology>
    </subcellularLocation>
</comment>
<dbReference type="GO" id="GO:0022857">
    <property type="term" value="F:transmembrane transporter activity"/>
    <property type="evidence" value="ECO:0007669"/>
    <property type="project" value="InterPro"/>
</dbReference>
<evidence type="ECO:0000313" key="9">
    <source>
        <dbReference type="EMBL" id="MPM19972.1"/>
    </source>
</evidence>
<organism evidence="9">
    <name type="scientific">bioreactor metagenome</name>
    <dbReference type="NCBI Taxonomy" id="1076179"/>
    <lineage>
        <taxon>unclassified sequences</taxon>
        <taxon>metagenomes</taxon>
        <taxon>ecological metagenomes</taxon>
    </lineage>
</organism>
<evidence type="ECO:0000256" key="6">
    <source>
        <dbReference type="ARBA" id="ARBA00022989"/>
    </source>
</evidence>
<comment type="similarity">
    <text evidence="2">Belongs to the binding-protein-dependent transport system permease family. FecCD subfamily.</text>
</comment>
<dbReference type="FunFam" id="1.10.3470.10:FF:000001">
    <property type="entry name" value="Vitamin B12 ABC transporter permease BtuC"/>
    <property type="match status" value="1"/>
</dbReference>
<feature type="transmembrane region" description="Helical" evidence="8">
    <location>
        <begin position="183"/>
        <end position="203"/>
    </location>
</feature>
<keyword evidence="4" id="KW-1003">Cell membrane</keyword>
<feature type="transmembrane region" description="Helical" evidence="8">
    <location>
        <begin position="300"/>
        <end position="318"/>
    </location>
</feature>
<evidence type="ECO:0000256" key="3">
    <source>
        <dbReference type="ARBA" id="ARBA00022448"/>
    </source>
</evidence>
<keyword evidence="6 8" id="KW-1133">Transmembrane helix</keyword>
<dbReference type="Pfam" id="PF01032">
    <property type="entry name" value="FecCD"/>
    <property type="match status" value="1"/>
</dbReference>
<keyword evidence="3" id="KW-0813">Transport</keyword>
<evidence type="ECO:0000256" key="5">
    <source>
        <dbReference type="ARBA" id="ARBA00022692"/>
    </source>
</evidence>
<dbReference type="GO" id="GO:0005886">
    <property type="term" value="C:plasma membrane"/>
    <property type="evidence" value="ECO:0007669"/>
    <property type="project" value="UniProtKB-SubCell"/>
</dbReference>
<dbReference type="EMBL" id="VSSQ01003282">
    <property type="protein sequence ID" value="MPM19972.1"/>
    <property type="molecule type" value="Genomic_DNA"/>
</dbReference>
<evidence type="ECO:0000256" key="4">
    <source>
        <dbReference type="ARBA" id="ARBA00022475"/>
    </source>
</evidence>
<comment type="caution">
    <text evidence="9">The sequence shown here is derived from an EMBL/GenBank/DDBJ whole genome shotgun (WGS) entry which is preliminary data.</text>
</comment>
<evidence type="ECO:0000256" key="8">
    <source>
        <dbReference type="SAM" id="Phobius"/>
    </source>
</evidence>
<feature type="transmembrane region" description="Helical" evidence="8">
    <location>
        <begin position="55"/>
        <end position="75"/>
    </location>
</feature>
<feature type="transmembrane region" description="Helical" evidence="8">
    <location>
        <begin position="87"/>
        <end position="105"/>
    </location>
</feature>
<dbReference type="SUPFAM" id="SSF81345">
    <property type="entry name" value="ABC transporter involved in vitamin B12 uptake, BtuC"/>
    <property type="match status" value="1"/>
</dbReference>
<feature type="transmembrane region" description="Helical" evidence="8">
    <location>
        <begin position="111"/>
        <end position="131"/>
    </location>
</feature>
<dbReference type="InterPro" id="IPR037294">
    <property type="entry name" value="ABC_BtuC-like"/>
</dbReference>
<dbReference type="PANTHER" id="PTHR30472:SF25">
    <property type="entry name" value="ABC TRANSPORTER PERMEASE PROTEIN MJ0876-RELATED"/>
    <property type="match status" value="1"/>
</dbReference>
<accession>A0A644XUS6</accession>
<reference evidence="9" key="1">
    <citation type="submission" date="2019-08" db="EMBL/GenBank/DDBJ databases">
        <authorList>
            <person name="Kucharzyk K."/>
            <person name="Murdoch R.W."/>
            <person name="Higgins S."/>
            <person name="Loffler F."/>
        </authorList>
    </citation>
    <scope>NUCLEOTIDE SEQUENCE</scope>
</reference>
<dbReference type="PANTHER" id="PTHR30472">
    <property type="entry name" value="FERRIC ENTEROBACTIN TRANSPORT SYSTEM PERMEASE PROTEIN"/>
    <property type="match status" value="1"/>
</dbReference>